<feature type="domain" description="HTH lysR-type" evidence="5">
    <location>
        <begin position="3"/>
        <end position="60"/>
    </location>
</feature>
<dbReference type="RefSeq" id="WP_109282500.1">
    <property type="nucleotide sequence ID" value="NZ_JBFAUK010000009.1"/>
</dbReference>
<keyword evidence="4" id="KW-0804">Transcription</keyword>
<evidence type="ECO:0000313" key="6">
    <source>
        <dbReference type="EMBL" id="MEV5507665.1"/>
    </source>
</evidence>
<dbReference type="InterPro" id="IPR005119">
    <property type="entry name" value="LysR_subst-bd"/>
</dbReference>
<protein>
    <submittedName>
        <fullName evidence="6">LysR family transcriptional regulator</fullName>
    </submittedName>
</protein>
<comment type="caution">
    <text evidence="6">The sequence shown here is derived from an EMBL/GenBank/DDBJ whole genome shotgun (WGS) entry which is preliminary data.</text>
</comment>
<dbReference type="Pfam" id="PF00126">
    <property type="entry name" value="HTH_1"/>
    <property type="match status" value="1"/>
</dbReference>
<dbReference type="Gene3D" id="1.10.10.10">
    <property type="entry name" value="Winged helix-like DNA-binding domain superfamily/Winged helix DNA-binding domain"/>
    <property type="match status" value="1"/>
</dbReference>
<evidence type="ECO:0000256" key="4">
    <source>
        <dbReference type="ARBA" id="ARBA00023163"/>
    </source>
</evidence>
<dbReference type="PRINTS" id="PR00039">
    <property type="entry name" value="HTHLYSR"/>
</dbReference>
<comment type="similarity">
    <text evidence="1">Belongs to the LysR transcriptional regulatory family.</text>
</comment>
<evidence type="ECO:0000256" key="3">
    <source>
        <dbReference type="ARBA" id="ARBA00023125"/>
    </source>
</evidence>
<dbReference type="Pfam" id="PF03466">
    <property type="entry name" value="LysR_substrate"/>
    <property type="match status" value="1"/>
</dbReference>
<sequence length="318" mass="34261">MDLELRHLRVICAIADAGSITRAAAALRMTQPGLSAQLRRIENRLGGAIFDRGRTGAIPTAFGELVLTRARAILPGVDALLADTARLARRHAPEELRLGSVGAPLLAELVLAVRRSLPGARVTARCRYAPGPLLDDLAAGRLEAAVVGDHPGRELTAPAGVLLRPLVTEPVFALLPAGHPLAARESVRLSALTGEDWAVPRPDGDRTREYWSTVFALMGRQPRMPYEAEGRQLVELIRAGLAVTLCQATFIEVPGVIVRPLTGNPLWYRHLLAWPQDGPLAPHGETILRQVAQGYLGAVTGTYARWRERHPGLAEPAA</sequence>
<dbReference type="InterPro" id="IPR036390">
    <property type="entry name" value="WH_DNA-bd_sf"/>
</dbReference>
<proteinExistence type="inferred from homology"/>
<evidence type="ECO:0000259" key="5">
    <source>
        <dbReference type="PROSITE" id="PS50931"/>
    </source>
</evidence>
<dbReference type="InterPro" id="IPR036388">
    <property type="entry name" value="WH-like_DNA-bd_sf"/>
</dbReference>
<gene>
    <name evidence="6" type="ORF">AB0L16_14460</name>
</gene>
<dbReference type="PROSITE" id="PS50931">
    <property type="entry name" value="HTH_LYSR"/>
    <property type="match status" value="1"/>
</dbReference>
<dbReference type="EMBL" id="JBFAUK010000009">
    <property type="protein sequence ID" value="MEV5507665.1"/>
    <property type="molecule type" value="Genomic_DNA"/>
</dbReference>
<dbReference type="SUPFAM" id="SSF53850">
    <property type="entry name" value="Periplasmic binding protein-like II"/>
    <property type="match status" value="1"/>
</dbReference>
<evidence type="ECO:0000256" key="1">
    <source>
        <dbReference type="ARBA" id="ARBA00009437"/>
    </source>
</evidence>
<dbReference type="Gene3D" id="3.40.190.10">
    <property type="entry name" value="Periplasmic binding protein-like II"/>
    <property type="match status" value="2"/>
</dbReference>
<dbReference type="CDD" id="cd08414">
    <property type="entry name" value="PBP2_LTTR_aromatics_like"/>
    <property type="match status" value="1"/>
</dbReference>
<dbReference type="InterPro" id="IPR000847">
    <property type="entry name" value="LysR_HTH_N"/>
</dbReference>
<keyword evidence="3" id="KW-0238">DNA-binding</keyword>
<evidence type="ECO:0000256" key="2">
    <source>
        <dbReference type="ARBA" id="ARBA00023015"/>
    </source>
</evidence>
<reference evidence="6 7" key="1">
    <citation type="submission" date="2024-06" db="EMBL/GenBank/DDBJ databases">
        <title>The Natural Products Discovery Center: Release of the First 8490 Sequenced Strains for Exploring Actinobacteria Biosynthetic Diversity.</title>
        <authorList>
            <person name="Kalkreuter E."/>
            <person name="Kautsar S.A."/>
            <person name="Yang D."/>
            <person name="Bader C.D."/>
            <person name="Teijaro C.N."/>
            <person name="Fluegel L."/>
            <person name="Davis C.M."/>
            <person name="Simpson J.R."/>
            <person name="Lauterbach L."/>
            <person name="Steele A.D."/>
            <person name="Gui C."/>
            <person name="Meng S."/>
            <person name="Li G."/>
            <person name="Viehrig K."/>
            <person name="Ye F."/>
            <person name="Su P."/>
            <person name="Kiefer A.F."/>
            <person name="Nichols A."/>
            <person name="Cepeda A.J."/>
            <person name="Yan W."/>
            <person name="Fan B."/>
            <person name="Jiang Y."/>
            <person name="Adhikari A."/>
            <person name="Zheng C.-J."/>
            <person name="Schuster L."/>
            <person name="Cowan T.M."/>
            <person name="Smanski M.J."/>
            <person name="Chevrette M.G."/>
            <person name="De Carvalho L.P.S."/>
            <person name="Shen B."/>
        </authorList>
    </citation>
    <scope>NUCLEOTIDE SEQUENCE [LARGE SCALE GENOMIC DNA]</scope>
    <source>
        <strain evidence="6 7">NPDC052347</strain>
    </source>
</reference>
<keyword evidence="2" id="KW-0805">Transcription regulation</keyword>
<dbReference type="PANTHER" id="PTHR30346">
    <property type="entry name" value="TRANSCRIPTIONAL DUAL REGULATOR HCAR-RELATED"/>
    <property type="match status" value="1"/>
</dbReference>
<accession>A0ABV3JXQ4</accession>
<organism evidence="6 7">
    <name type="scientific">Streptomyces orinoci</name>
    <name type="common">Streptoverticillium orinoci</name>
    <dbReference type="NCBI Taxonomy" id="67339"/>
    <lineage>
        <taxon>Bacteria</taxon>
        <taxon>Bacillati</taxon>
        <taxon>Actinomycetota</taxon>
        <taxon>Actinomycetes</taxon>
        <taxon>Kitasatosporales</taxon>
        <taxon>Streptomycetaceae</taxon>
        <taxon>Streptomyces</taxon>
    </lineage>
</organism>
<evidence type="ECO:0000313" key="7">
    <source>
        <dbReference type="Proteomes" id="UP001552594"/>
    </source>
</evidence>
<name>A0ABV3JXQ4_STRON</name>
<dbReference type="PANTHER" id="PTHR30346:SF30">
    <property type="entry name" value="SMALL NEUTRAL PROTEASE REGULATORY PROTEIN"/>
    <property type="match status" value="1"/>
</dbReference>
<dbReference type="Proteomes" id="UP001552594">
    <property type="component" value="Unassembled WGS sequence"/>
</dbReference>
<keyword evidence="7" id="KW-1185">Reference proteome</keyword>
<dbReference type="SUPFAM" id="SSF46785">
    <property type="entry name" value="Winged helix' DNA-binding domain"/>
    <property type="match status" value="1"/>
</dbReference>